<dbReference type="PANTHER" id="PTHR42759">
    <property type="entry name" value="MOXR FAMILY PROTEIN"/>
    <property type="match status" value="1"/>
</dbReference>
<comment type="caution">
    <text evidence="2">The sequence shown here is derived from an EMBL/GenBank/DDBJ whole genome shotgun (WGS) entry which is preliminary data.</text>
</comment>
<dbReference type="EMBL" id="LAZR01002306">
    <property type="protein sequence ID" value="KKN31738.1"/>
    <property type="molecule type" value="Genomic_DNA"/>
</dbReference>
<dbReference type="PANTHER" id="PTHR42759:SF1">
    <property type="entry name" value="MAGNESIUM-CHELATASE SUBUNIT CHLD"/>
    <property type="match status" value="1"/>
</dbReference>
<dbReference type="InterPro" id="IPR003959">
    <property type="entry name" value="ATPase_AAA_core"/>
</dbReference>
<organism evidence="2">
    <name type="scientific">marine sediment metagenome</name>
    <dbReference type="NCBI Taxonomy" id="412755"/>
    <lineage>
        <taxon>unclassified sequences</taxon>
        <taxon>metagenomes</taxon>
        <taxon>ecological metagenomes</taxon>
    </lineage>
</organism>
<dbReference type="GO" id="GO:0016887">
    <property type="term" value="F:ATP hydrolysis activity"/>
    <property type="evidence" value="ECO:0007669"/>
    <property type="project" value="InterPro"/>
</dbReference>
<protein>
    <recommendedName>
        <fullName evidence="1">AAA+ ATPase domain-containing protein</fullName>
    </recommendedName>
</protein>
<dbReference type="Gene3D" id="3.40.50.300">
    <property type="entry name" value="P-loop containing nucleotide triphosphate hydrolases"/>
    <property type="match status" value="1"/>
</dbReference>
<dbReference type="AlphaFoldDB" id="A0A0F9SRC4"/>
<dbReference type="CDD" id="cd00009">
    <property type="entry name" value="AAA"/>
    <property type="match status" value="1"/>
</dbReference>
<dbReference type="SMART" id="SM00382">
    <property type="entry name" value="AAA"/>
    <property type="match status" value="1"/>
</dbReference>
<reference evidence="2" key="1">
    <citation type="journal article" date="2015" name="Nature">
        <title>Complex archaea that bridge the gap between prokaryotes and eukaryotes.</title>
        <authorList>
            <person name="Spang A."/>
            <person name="Saw J.H."/>
            <person name="Jorgensen S.L."/>
            <person name="Zaremba-Niedzwiedzka K."/>
            <person name="Martijn J."/>
            <person name="Lind A.E."/>
            <person name="van Eijk R."/>
            <person name="Schleper C."/>
            <person name="Guy L."/>
            <person name="Ettema T.J."/>
        </authorList>
    </citation>
    <scope>NUCLEOTIDE SEQUENCE</scope>
</reference>
<name>A0A0F9SRC4_9ZZZZ</name>
<evidence type="ECO:0000259" key="1">
    <source>
        <dbReference type="SMART" id="SM00382"/>
    </source>
</evidence>
<dbReference type="InterPro" id="IPR050764">
    <property type="entry name" value="CbbQ/NirQ/NorQ/GpvN"/>
</dbReference>
<dbReference type="InterPro" id="IPR027417">
    <property type="entry name" value="P-loop_NTPase"/>
</dbReference>
<dbReference type="GO" id="GO:0005524">
    <property type="term" value="F:ATP binding"/>
    <property type="evidence" value="ECO:0007669"/>
    <property type="project" value="InterPro"/>
</dbReference>
<gene>
    <name evidence="2" type="ORF">LCGC14_0821000</name>
</gene>
<feature type="domain" description="AAA+ ATPase" evidence="1">
    <location>
        <begin position="35"/>
        <end position="195"/>
    </location>
</feature>
<proteinExistence type="predicted"/>
<dbReference type="SUPFAM" id="SSF52540">
    <property type="entry name" value="P-loop containing nucleoside triphosphate hydrolases"/>
    <property type="match status" value="1"/>
</dbReference>
<dbReference type="InterPro" id="IPR003593">
    <property type="entry name" value="AAA+_ATPase"/>
</dbReference>
<evidence type="ECO:0000313" key="2">
    <source>
        <dbReference type="EMBL" id="KKN31738.1"/>
    </source>
</evidence>
<sequence>MNESFNKFQGDVKTDAIKYLADPQLRNIVNVSIALERPLLVKGEPGTGKTMLAHAIAENLGKKLITWNIKSTTEGIDGCYMYDTVQRLNDSRFGSEDRDVNSIHDYIAFGPLGEAFNSEEQVVLLIDEIDKADIEFPNDLLQELDVMEFYIKETKEFIKTKKRPIVIITSNNEKELPDAFLRRCVFHWIEFPPKSFMTEICNLHYPNLKTNLLEQCLNHFYALRAITKLRKLPSTSELLDWIGVLLKSGITIDELKRGVPFLGVLIKKEKDFEIAIEKLKFPT</sequence>
<accession>A0A0F9SRC4</accession>
<dbReference type="Pfam" id="PF00004">
    <property type="entry name" value="AAA"/>
    <property type="match status" value="1"/>
</dbReference>